<dbReference type="AlphaFoldDB" id="A0A2K9EU25"/>
<dbReference type="OrthoDB" id="419320at2"/>
<proteinExistence type="predicted"/>
<gene>
    <name evidence="4" type="ORF">CUV01_04415</name>
</gene>
<name>A0A2K9EU25_9RHOB</name>
<keyword evidence="2" id="KW-0964">Secreted</keyword>
<evidence type="ECO:0000313" key="5">
    <source>
        <dbReference type="Proteomes" id="UP000233742"/>
    </source>
</evidence>
<dbReference type="EMBL" id="CP025408">
    <property type="protein sequence ID" value="AUH32724.1"/>
    <property type="molecule type" value="Genomic_DNA"/>
</dbReference>
<dbReference type="PANTHER" id="PTHR38340:SF1">
    <property type="entry name" value="S-LAYER PROTEIN"/>
    <property type="match status" value="1"/>
</dbReference>
<dbReference type="InterPro" id="IPR050557">
    <property type="entry name" value="RTX_toxin/Mannuronan_C5-epim"/>
</dbReference>
<dbReference type="InterPro" id="IPR035940">
    <property type="entry name" value="CAP_sf"/>
</dbReference>
<dbReference type="PRINTS" id="PR00313">
    <property type="entry name" value="CABNDNGRPT"/>
</dbReference>
<dbReference type="PANTHER" id="PTHR38340">
    <property type="entry name" value="S-LAYER PROTEIN"/>
    <property type="match status" value="1"/>
</dbReference>
<dbReference type="InterPro" id="IPR018511">
    <property type="entry name" value="Hemolysin-typ_Ca-bd_CS"/>
</dbReference>
<dbReference type="InterPro" id="IPR011049">
    <property type="entry name" value="Serralysin-like_metalloprot_C"/>
</dbReference>
<dbReference type="InterPro" id="IPR001343">
    <property type="entry name" value="Hemolysn_Ca-bd"/>
</dbReference>
<dbReference type="SUPFAM" id="SSF51120">
    <property type="entry name" value="beta-Roll"/>
    <property type="match status" value="1"/>
</dbReference>
<dbReference type="InterPro" id="IPR014044">
    <property type="entry name" value="CAP_dom"/>
</dbReference>
<dbReference type="GO" id="GO:0005509">
    <property type="term" value="F:calcium ion binding"/>
    <property type="evidence" value="ECO:0007669"/>
    <property type="project" value="InterPro"/>
</dbReference>
<evidence type="ECO:0000259" key="3">
    <source>
        <dbReference type="Pfam" id="PF00188"/>
    </source>
</evidence>
<dbReference type="SUPFAM" id="SSF55797">
    <property type="entry name" value="PR-1-like"/>
    <property type="match status" value="1"/>
</dbReference>
<feature type="domain" description="SCP" evidence="3">
    <location>
        <begin position="12"/>
        <end position="127"/>
    </location>
</feature>
<dbReference type="KEGG" id="paro:CUV01_04415"/>
<dbReference type="Pfam" id="PF00353">
    <property type="entry name" value="HemolysinCabind"/>
    <property type="match status" value="4"/>
</dbReference>
<evidence type="ECO:0000256" key="2">
    <source>
        <dbReference type="ARBA" id="ARBA00022525"/>
    </source>
</evidence>
<sequence length="428" mass="45935">MTYATQDERYLLDLINQSRAANGQDRLFLERHLNRSADNHSIWMLDADVFSHTGAGGSSSSQRLRDAGFDLSNGWATAENIAYVTINNNGTLTDEIEQLHRNLMNSSGHRANLLSDRYDLVGIGLQVGEMVLQGQTRSVLMLTENFASTGGHIEYDLAPGVSIHTINDPGWITVAPSRAEWAPFFNGQVMTGAATTEVTGSWGSDDFRMGGGADRLRGMPGDDWMAGGGGEDTILGSAGNDYILGQWGNDTLNGENGDDRLSGGSGNDYIVGGNGNDVMRGDDGHDRMLGQGGHDNMAGGNGNDIIRGHWGNDRLDGGAGNDQLFGGQMRDWLDGGPGDDRLWGEAGPDNFVFRGSDIGRDRVMDFQPGQDRLMIDDALIAEDLEEFVASSVRKINGGVLIDLADDNQITVIGADLTAAQVADSIFLF</sequence>
<dbReference type="Proteomes" id="UP000233742">
    <property type="component" value="Chromosome"/>
</dbReference>
<evidence type="ECO:0000256" key="1">
    <source>
        <dbReference type="ARBA" id="ARBA00004613"/>
    </source>
</evidence>
<dbReference type="PROSITE" id="PS00330">
    <property type="entry name" value="HEMOLYSIN_CALCIUM"/>
    <property type="match status" value="3"/>
</dbReference>
<comment type="subcellular location">
    <subcellularLocation>
        <location evidence="1">Secreted</location>
    </subcellularLocation>
</comment>
<dbReference type="CDD" id="cd05379">
    <property type="entry name" value="CAP_bacterial"/>
    <property type="match status" value="1"/>
</dbReference>
<dbReference type="Gene3D" id="2.150.10.10">
    <property type="entry name" value="Serralysin-like metalloprotease, C-terminal"/>
    <property type="match status" value="2"/>
</dbReference>
<reference evidence="4 5" key="1">
    <citation type="submission" date="2017-12" db="EMBL/GenBank/DDBJ databases">
        <authorList>
            <person name="Hurst M.R.H."/>
        </authorList>
    </citation>
    <scope>NUCLEOTIDE SEQUENCE [LARGE SCALE GENOMIC DNA]</scope>
    <source>
        <strain evidence="4 5">BM15</strain>
    </source>
</reference>
<protein>
    <recommendedName>
        <fullName evidence="3">SCP domain-containing protein</fullName>
    </recommendedName>
</protein>
<evidence type="ECO:0000313" key="4">
    <source>
        <dbReference type="EMBL" id="AUH32724.1"/>
    </source>
</evidence>
<dbReference type="RefSeq" id="WP_101459398.1">
    <property type="nucleotide sequence ID" value="NZ_CP025408.1"/>
</dbReference>
<keyword evidence="5" id="KW-1185">Reference proteome</keyword>
<dbReference type="Gene3D" id="3.40.33.10">
    <property type="entry name" value="CAP"/>
    <property type="match status" value="1"/>
</dbReference>
<organism evidence="4 5">
    <name type="scientific">Paracoccus tegillarcae</name>
    <dbReference type="NCBI Taxonomy" id="1529068"/>
    <lineage>
        <taxon>Bacteria</taxon>
        <taxon>Pseudomonadati</taxon>
        <taxon>Pseudomonadota</taxon>
        <taxon>Alphaproteobacteria</taxon>
        <taxon>Rhodobacterales</taxon>
        <taxon>Paracoccaceae</taxon>
        <taxon>Paracoccus</taxon>
    </lineage>
</organism>
<dbReference type="Pfam" id="PF00188">
    <property type="entry name" value="CAP"/>
    <property type="match status" value="1"/>
</dbReference>
<dbReference type="GO" id="GO:0005576">
    <property type="term" value="C:extracellular region"/>
    <property type="evidence" value="ECO:0007669"/>
    <property type="project" value="UniProtKB-SubCell"/>
</dbReference>
<accession>A0A2K9EU25</accession>